<dbReference type="GO" id="GO:0003723">
    <property type="term" value="F:RNA binding"/>
    <property type="evidence" value="ECO:0007669"/>
    <property type="project" value="UniProtKB-KW"/>
</dbReference>
<dbReference type="Proteomes" id="UP000297124">
    <property type="component" value="Segment"/>
</dbReference>
<evidence type="ECO:0000256" key="11">
    <source>
        <dbReference type="ARBA" id="ARBA00033344"/>
    </source>
</evidence>
<dbReference type="Gene3D" id="1.10.3610.10">
    <property type="entry name" value="Nucleoprotein"/>
    <property type="match status" value="1"/>
</dbReference>
<keyword evidence="7" id="KW-0694">RNA-binding</keyword>
<keyword evidence="9" id="KW-1035">Host cytoplasm</keyword>
<keyword evidence="8" id="KW-0543">Viral nucleoprotein</keyword>
<evidence type="ECO:0000256" key="2">
    <source>
        <dbReference type="ARBA" id="ARBA00004328"/>
    </source>
</evidence>
<protein>
    <recommendedName>
        <fullName evidence="3">Nucleoprotein</fullName>
    </recommendedName>
    <alternativeName>
        <fullName evidence="11">Nucleocapsid protein</fullName>
    </alternativeName>
</protein>
<organism evidence="13 14">
    <name type="scientific">Lepeophtheirus salmonis rhabdovirus 127</name>
    <dbReference type="NCBI Taxonomy" id="1573761"/>
    <lineage>
        <taxon>Viruses</taxon>
        <taxon>Riboviria</taxon>
        <taxon>Orthornavirae</taxon>
        <taxon>Negarnaviricota</taxon>
        <taxon>Haploviricotina</taxon>
        <taxon>Monjiviricetes</taxon>
        <taxon>Mononegavirales</taxon>
        <taxon>Rhabdoviridae</taxon>
        <taxon>Alpharhabdovirinae</taxon>
        <taxon>Caligrhavirus</taxon>
        <taxon>Caligrhavirus lepeophtheirus</taxon>
    </lineage>
</organism>
<evidence type="ECO:0000256" key="10">
    <source>
        <dbReference type="ARBA" id="ARBA00023274"/>
    </source>
</evidence>
<evidence type="ECO:0000256" key="8">
    <source>
        <dbReference type="ARBA" id="ARBA00023086"/>
    </source>
</evidence>
<evidence type="ECO:0000256" key="6">
    <source>
        <dbReference type="ARBA" id="ARBA00022844"/>
    </source>
</evidence>
<dbReference type="InterPro" id="IPR023331">
    <property type="entry name" value="Rhabdovirus_ncapsid_C"/>
</dbReference>
<dbReference type="KEGG" id="vg:65099451"/>
<dbReference type="InterPro" id="IPR035961">
    <property type="entry name" value="Rhabdovirus_nucleoprotein-like"/>
</dbReference>
<dbReference type="InterPro" id="IPR023330">
    <property type="entry name" value="Rhabdovirus_ncapsid_N"/>
</dbReference>
<keyword evidence="4" id="KW-1139">Helical capsid protein</keyword>
<sequence length="466" mass="52788">MALTKLVLVSDPTKSITIGKSILVTPASFPSQWFADNPGEKPRVIIDVPKTLQDEDVSSVFFQYITTRTPVPVWAICKSIKYLLDQDFITLPAKEEWKSFGRLLGRGGTQVFLNDLSDITWNPVEIITPPGEKNRRTDGELYLALILVLISVRIDREPIRAGQVRLMERFSSLPSPSGTTAAGILRDSHVSVTDELRFFLAITDMYLFRKGPTARYSLLRQGTIITRHRDQTFLSEFDHISNITAMEPSEVMTWVTLDSVSTEILKTVRDTEEIYCPFSYAPYMMDLGISAKSPYSVTENPLSHLWIHVTGVILNNPRSMNARIIGETTFHQVILSSALLAYRCATSPLLSQKFSGQSDLRGVEESIRVLSESSSYFSNTEDLDLEDDPQQNTPMAYVAWCDNKWNRRLFTFVDSAMLGLTRPLRERQMGHIFRDFWAGFRNQIAEDLNVPLKNWTRTAIEGAGRI</sequence>
<evidence type="ECO:0000256" key="3">
    <source>
        <dbReference type="ARBA" id="ARBA00014389"/>
    </source>
</evidence>
<dbReference type="GO" id="GO:0019013">
    <property type="term" value="C:viral nucleocapsid"/>
    <property type="evidence" value="ECO:0007669"/>
    <property type="project" value="UniProtKB-KW"/>
</dbReference>
<feature type="domain" description="Rhabdovirus nucleocapsid" evidence="12">
    <location>
        <begin position="16"/>
        <end position="403"/>
    </location>
</feature>
<keyword evidence="6" id="KW-0946">Virion</keyword>
<evidence type="ECO:0000256" key="5">
    <source>
        <dbReference type="ARBA" id="ARBA00022561"/>
    </source>
</evidence>
<keyword evidence="14" id="KW-1185">Reference proteome</keyword>
<accession>A0A0A1E6D1</accession>
<evidence type="ECO:0000256" key="4">
    <source>
        <dbReference type="ARBA" id="ARBA00022497"/>
    </source>
</evidence>
<dbReference type="GeneID" id="65099451"/>
<dbReference type="GO" id="GO:0030430">
    <property type="term" value="C:host cell cytoplasm"/>
    <property type="evidence" value="ECO:0007669"/>
    <property type="project" value="UniProtKB-SubCell"/>
</dbReference>
<proteinExistence type="predicted"/>
<evidence type="ECO:0000259" key="12">
    <source>
        <dbReference type="Pfam" id="PF00945"/>
    </source>
</evidence>
<dbReference type="InterPro" id="IPR000448">
    <property type="entry name" value="Rhabdo_ncapsid"/>
</dbReference>
<dbReference type="EMBL" id="KJ958536">
    <property type="protein sequence ID" value="AIY25912.1"/>
    <property type="molecule type" value="Viral_cRNA"/>
</dbReference>
<dbReference type="SUPFAM" id="SSF140809">
    <property type="entry name" value="Rhabdovirus nucleoprotein-like"/>
    <property type="match status" value="1"/>
</dbReference>
<evidence type="ECO:0000313" key="14">
    <source>
        <dbReference type="Proteomes" id="UP000297124"/>
    </source>
</evidence>
<dbReference type="Pfam" id="PF00945">
    <property type="entry name" value="Rhabdo_ncap"/>
    <property type="match status" value="1"/>
</dbReference>
<evidence type="ECO:0000256" key="7">
    <source>
        <dbReference type="ARBA" id="ARBA00022884"/>
    </source>
</evidence>
<evidence type="ECO:0000256" key="9">
    <source>
        <dbReference type="ARBA" id="ARBA00023200"/>
    </source>
</evidence>
<dbReference type="RefSeq" id="YP_010084457.1">
    <property type="nucleotide sequence ID" value="NC_055138.1"/>
</dbReference>
<dbReference type="GO" id="GO:1990904">
    <property type="term" value="C:ribonucleoprotein complex"/>
    <property type="evidence" value="ECO:0007669"/>
    <property type="project" value="UniProtKB-KW"/>
</dbReference>
<keyword evidence="5" id="KW-0167">Capsid protein</keyword>
<evidence type="ECO:0000256" key="1">
    <source>
        <dbReference type="ARBA" id="ARBA00004192"/>
    </source>
</evidence>
<name>A0A0A1E6D1_9RHAB</name>
<comment type="subcellular location">
    <subcellularLocation>
        <location evidence="1">Host cytoplasm</location>
    </subcellularLocation>
    <subcellularLocation>
        <location evidence="2">Virion</location>
    </subcellularLocation>
</comment>
<dbReference type="GO" id="GO:0019029">
    <property type="term" value="C:helical viral capsid"/>
    <property type="evidence" value="ECO:0007669"/>
    <property type="project" value="UniProtKB-KW"/>
</dbReference>
<evidence type="ECO:0000313" key="13">
    <source>
        <dbReference type="EMBL" id="AIY25912.1"/>
    </source>
</evidence>
<reference evidence="13 14" key="1">
    <citation type="journal article" date="2014" name="PLoS ONE">
        <title>Genomic Characterization and Phylogenetic Position of Two New Species in Rhabdoviridae Infecting the Parasitic Copepod, Salmon Louse (Lepeophtheirus salmonis).</title>
        <authorList>
            <person name="Okland A.L."/>
            <person name="Nylund A."/>
            <person name="Overgard A.C."/>
            <person name="Blindheim S."/>
            <person name="Watanabe K."/>
            <person name="Grotmol S."/>
            <person name="Arnesen C.E."/>
            <person name="Plarre H."/>
        </authorList>
    </citation>
    <scope>NUCLEOTIDE SEQUENCE [LARGE SCALE GENOMIC DNA]</scope>
    <source>
        <strain evidence="13">LSRV-No127</strain>
    </source>
</reference>
<dbReference type="Gene3D" id="1.10.3570.10">
    <property type="entry name" value="Rhabdovirus nucleocapsid protein like domain"/>
    <property type="match status" value="1"/>
</dbReference>
<keyword evidence="10" id="KW-0687">Ribonucleoprotein</keyword>